<dbReference type="Pfam" id="PF14923">
    <property type="entry name" value="CCDC142"/>
    <property type="match status" value="1"/>
</dbReference>
<accession>A0AAJ7SJD7</accession>
<dbReference type="RefSeq" id="XP_028969154.1">
    <property type="nucleotide sequence ID" value="XM_029113321.1"/>
</dbReference>
<keyword evidence="3" id="KW-1185">Reference proteome</keyword>
<dbReference type="Proteomes" id="UP000694867">
    <property type="component" value="Unplaced"/>
</dbReference>
<feature type="compositionally biased region" description="Low complexity" evidence="1">
    <location>
        <begin position="54"/>
        <end position="66"/>
    </location>
</feature>
<dbReference type="KEGG" id="goe:108865275"/>
<gene>
    <name evidence="4" type="primary">LOC108865275</name>
</gene>
<feature type="compositionally biased region" description="Polar residues" evidence="1">
    <location>
        <begin position="90"/>
        <end position="116"/>
    </location>
</feature>
<reference evidence="4" key="1">
    <citation type="submission" date="2025-08" db="UniProtKB">
        <authorList>
            <consortium name="RefSeq"/>
        </authorList>
    </citation>
    <scope>IDENTIFICATION</scope>
</reference>
<feature type="compositionally biased region" description="Basic and acidic residues" evidence="1">
    <location>
        <begin position="67"/>
        <end position="81"/>
    </location>
</feature>
<evidence type="ECO:0000256" key="1">
    <source>
        <dbReference type="SAM" id="MobiDB-lite"/>
    </source>
</evidence>
<organism evidence="3 4">
    <name type="scientific">Galendromus occidentalis</name>
    <name type="common">western predatory mite</name>
    <dbReference type="NCBI Taxonomy" id="34638"/>
    <lineage>
        <taxon>Eukaryota</taxon>
        <taxon>Metazoa</taxon>
        <taxon>Ecdysozoa</taxon>
        <taxon>Arthropoda</taxon>
        <taxon>Chelicerata</taxon>
        <taxon>Arachnida</taxon>
        <taxon>Acari</taxon>
        <taxon>Parasitiformes</taxon>
        <taxon>Mesostigmata</taxon>
        <taxon>Gamasina</taxon>
        <taxon>Phytoseioidea</taxon>
        <taxon>Phytoseiidae</taxon>
        <taxon>Typhlodrominae</taxon>
        <taxon>Galendromus</taxon>
    </lineage>
</organism>
<protein>
    <submittedName>
        <fullName evidence="4">Uncharacterized protein LOC108865275</fullName>
    </submittedName>
</protein>
<dbReference type="PANTHER" id="PTHR21436:SF2">
    <property type="entry name" value="COILED-COIL DOMAIN-CONTAINING PROTEIN 142"/>
    <property type="match status" value="1"/>
</dbReference>
<dbReference type="AlphaFoldDB" id="A0AAJ7SJD7"/>
<feature type="region of interest" description="Disordered" evidence="1">
    <location>
        <begin position="54"/>
        <end position="130"/>
    </location>
</feature>
<dbReference type="GeneID" id="108865275"/>
<dbReference type="InterPro" id="IPR055350">
    <property type="entry name" value="CCDC142_C"/>
</dbReference>
<dbReference type="PANTHER" id="PTHR21436">
    <property type="entry name" value="COILED-COIL DOMAIN-CONTAINING PROTEIN 142"/>
    <property type="match status" value="1"/>
</dbReference>
<sequence length="1067" mass="120956">MPIPRQDLHLSHGLWGFEDDPNQLPPVHQMKKTQLAKQEWKRLIDIQRHLLLTHSRESSSSASSTPTERDALSDPIPLRKNESRKKSRVQVKTSTGSRLPNKNKTPNTADTVNTSRIQRKASVPLPMGTEDCMVTPISRESSTAPELGLSSKRHVRHGGMGIKGEQSVLLNVDTPAPSTIRLVDSHYSGAGDEKEKKTMLRSAEMMETLNILLQRRFQDVDLGQPDSLSGSSHSTPIPPEYLNNLNEKKLQLLNRLQYNLRNLMHERCVLIIKREAITRLDISTRLQDQIKTLVKEQCSEMQKLMDTANVPVAEVRRLVMADGERDKTLSDRNTVLEDNARLPKMLELLNEVSIASHWLRRYIRQMVESFHTMIPPSVDPLLLATHHQLNQTSEVAFTYVSAAMNAKLRLLSRLDPSDIDQDILQAMFAQCQIFNKILEFSGVHAHSVSPIKVPNVMERLGREQGHLAALRAMSKVCDGVKKRTEAIAGATSGDGKITRRESLDFEWLTADPHDRSEAQSRRDMIGETSDYFSDYSAGTGVNNRPPTGKRKQMETLCSTVDSIVQSAQSLLIRSNFVATAMSVHEAEPSKESGKRQKWFKPTAEHAVYTCIMQTIATVFWEAYWSSFTMKALESVVVPVQNGGPFGGTLFSLLGVDSRIKTLFLSKIDYTKDPYAQDLDEDALNAVSKIYQEIYFLVATSSWRNDMSRACISYAIRRSKPIPVEGGQVGTDTGRHFHRALQPLLGFIVGCPQDARSHNVVHQVMIRQCAADTLNMAIQWLEDRQMFSSSWDPYQYLIMAYSDLSRLRYLLVRSNMLTSASSASVTSLRKENFLSRRLPQSHFANWTFVKSTEKAYAQSVAFFMSLEQVQLRQFENNCKLMCSEYFAANLPPNRYFKRRKIDKIHEINYISPLLQYLLAPTIKAVENHSEFVQEEVLRVCSKCLVDSWKESIQNKTIMFSYASAFQLREDILKTKDVILTSSLSRKAKESSSPYFNNFVAIASFLMQDPRTQEGEEPRGRGNRVAPALLDQPRLDSRESYDSALQATELVDRDKWEKHKVKPVGLCLC</sequence>
<feature type="domain" description="Coiled-coil protein 142 C-terminal" evidence="2">
    <location>
        <begin position="683"/>
        <end position="1010"/>
    </location>
</feature>
<proteinExistence type="predicted"/>
<dbReference type="InterPro" id="IPR026700">
    <property type="entry name" value="CCDC142"/>
</dbReference>
<name>A0AAJ7SJD7_9ACAR</name>
<evidence type="ECO:0000313" key="4">
    <source>
        <dbReference type="RefSeq" id="XP_028969154.1"/>
    </source>
</evidence>
<evidence type="ECO:0000259" key="2">
    <source>
        <dbReference type="Pfam" id="PF14923"/>
    </source>
</evidence>
<evidence type="ECO:0000313" key="3">
    <source>
        <dbReference type="Proteomes" id="UP000694867"/>
    </source>
</evidence>